<dbReference type="Pfam" id="PF00126">
    <property type="entry name" value="HTH_1"/>
    <property type="match status" value="1"/>
</dbReference>
<dbReference type="PANTHER" id="PTHR30537:SF3">
    <property type="entry name" value="TRANSCRIPTIONAL REGULATORY PROTEIN"/>
    <property type="match status" value="1"/>
</dbReference>
<dbReference type="AlphaFoldDB" id="A0A916UQR5"/>
<reference evidence="6" key="1">
    <citation type="journal article" date="2014" name="Int. J. Syst. Evol. Microbiol.">
        <title>Complete genome sequence of Corynebacterium casei LMG S-19264T (=DSM 44701T), isolated from a smear-ripened cheese.</title>
        <authorList>
            <consortium name="US DOE Joint Genome Institute (JGI-PGF)"/>
            <person name="Walter F."/>
            <person name="Albersmeier A."/>
            <person name="Kalinowski J."/>
            <person name="Ruckert C."/>
        </authorList>
    </citation>
    <scope>NUCLEOTIDE SEQUENCE</scope>
    <source>
        <strain evidence="6">CGMCC 1.12919</strain>
    </source>
</reference>
<dbReference type="InterPro" id="IPR036390">
    <property type="entry name" value="WH_DNA-bd_sf"/>
</dbReference>
<protein>
    <submittedName>
        <fullName evidence="6">LysR family transcriptional regulator</fullName>
    </submittedName>
</protein>
<dbReference type="SUPFAM" id="SSF46785">
    <property type="entry name" value="Winged helix' DNA-binding domain"/>
    <property type="match status" value="1"/>
</dbReference>
<dbReference type="InterPro" id="IPR058163">
    <property type="entry name" value="LysR-type_TF_proteobact-type"/>
</dbReference>
<evidence type="ECO:0000313" key="7">
    <source>
        <dbReference type="Proteomes" id="UP000637002"/>
    </source>
</evidence>
<dbReference type="GO" id="GO:0043565">
    <property type="term" value="F:sequence-specific DNA binding"/>
    <property type="evidence" value="ECO:0007669"/>
    <property type="project" value="TreeGrafter"/>
</dbReference>
<evidence type="ECO:0000256" key="4">
    <source>
        <dbReference type="ARBA" id="ARBA00023163"/>
    </source>
</evidence>
<feature type="domain" description="HTH lysR-type" evidence="5">
    <location>
        <begin position="4"/>
        <end position="61"/>
    </location>
</feature>
<gene>
    <name evidence="6" type="ORF">GCM10010994_45070</name>
</gene>
<keyword evidence="3" id="KW-0238">DNA-binding</keyword>
<organism evidence="6 7">
    <name type="scientific">Chelatococcus reniformis</name>
    <dbReference type="NCBI Taxonomy" id="1494448"/>
    <lineage>
        <taxon>Bacteria</taxon>
        <taxon>Pseudomonadati</taxon>
        <taxon>Pseudomonadota</taxon>
        <taxon>Alphaproteobacteria</taxon>
        <taxon>Hyphomicrobiales</taxon>
        <taxon>Chelatococcaceae</taxon>
        <taxon>Chelatococcus</taxon>
    </lineage>
</organism>
<evidence type="ECO:0000259" key="5">
    <source>
        <dbReference type="PROSITE" id="PS50931"/>
    </source>
</evidence>
<evidence type="ECO:0000256" key="3">
    <source>
        <dbReference type="ARBA" id="ARBA00023125"/>
    </source>
</evidence>
<name>A0A916UQR5_9HYPH</name>
<dbReference type="RefSeq" id="WP_188611412.1">
    <property type="nucleotide sequence ID" value="NZ_BMGG01000008.1"/>
</dbReference>
<dbReference type="FunFam" id="1.10.10.10:FF:000001">
    <property type="entry name" value="LysR family transcriptional regulator"/>
    <property type="match status" value="1"/>
</dbReference>
<dbReference type="InterPro" id="IPR000847">
    <property type="entry name" value="LysR_HTH_N"/>
</dbReference>
<dbReference type="SUPFAM" id="SSF53850">
    <property type="entry name" value="Periplasmic binding protein-like II"/>
    <property type="match status" value="1"/>
</dbReference>
<proteinExistence type="inferred from homology"/>
<dbReference type="Gene3D" id="1.10.10.10">
    <property type="entry name" value="Winged helix-like DNA-binding domain superfamily/Winged helix DNA-binding domain"/>
    <property type="match status" value="1"/>
</dbReference>
<dbReference type="PANTHER" id="PTHR30537">
    <property type="entry name" value="HTH-TYPE TRANSCRIPTIONAL REGULATOR"/>
    <property type="match status" value="1"/>
</dbReference>
<reference evidence="6" key="2">
    <citation type="submission" date="2020-09" db="EMBL/GenBank/DDBJ databases">
        <authorList>
            <person name="Sun Q."/>
            <person name="Zhou Y."/>
        </authorList>
    </citation>
    <scope>NUCLEOTIDE SEQUENCE</scope>
    <source>
        <strain evidence="6">CGMCC 1.12919</strain>
    </source>
</reference>
<dbReference type="PROSITE" id="PS50931">
    <property type="entry name" value="HTH_LYSR"/>
    <property type="match status" value="1"/>
</dbReference>
<evidence type="ECO:0000256" key="2">
    <source>
        <dbReference type="ARBA" id="ARBA00023015"/>
    </source>
</evidence>
<evidence type="ECO:0000313" key="6">
    <source>
        <dbReference type="EMBL" id="GGC82138.1"/>
    </source>
</evidence>
<keyword evidence="2" id="KW-0805">Transcription regulation</keyword>
<dbReference type="GO" id="GO:0003700">
    <property type="term" value="F:DNA-binding transcription factor activity"/>
    <property type="evidence" value="ECO:0007669"/>
    <property type="project" value="InterPro"/>
</dbReference>
<evidence type="ECO:0000256" key="1">
    <source>
        <dbReference type="ARBA" id="ARBA00009437"/>
    </source>
</evidence>
<dbReference type="Pfam" id="PF03466">
    <property type="entry name" value="LysR_substrate"/>
    <property type="match status" value="1"/>
</dbReference>
<keyword evidence="7" id="KW-1185">Reference proteome</keyword>
<dbReference type="InterPro" id="IPR036388">
    <property type="entry name" value="WH-like_DNA-bd_sf"/>
</dbReference>
<dbReference type="Proteomes" id="UP000637002">
    <property type="component" value="Unassembled WGS sequence"/>
</dbReference>
<comment type="caution">
    <text evidence="6">The sequence shown here is derived from an EMBL/GenBank/DDBJ whole genome shotgun (WGS) entry which is preliminary data.</text>
</comment>
<dbReference type="EMBL" id="BMGG01000008">
    <property type="protein sequence ID" value="GGC82138.1"/>
    <property type="molecule type" value="Genomic_DNA"/>
</dbReference>
<comment type="similarity">
    <text evidence="1">Belongs to the LysR transcriptional regulatory family.</text>
</comment>
<dbReference type="InterPro" id="IPR005119">
    <property type="entry name" value="LysR_subst-bd"/>
</dbReference>
<dbReference type="GO" id="GO:0006351">
    <property type="term" value="P:DNA-templated transcription"/>
    <property type="evidence" value="ECO:0007669"/>
    <property type="project" value="TreeGrafter"/>
</dbReference>
<accession>A0A916UQR5</accession>
<sequence length="299" mass="31912">MNALDWNLCRTFVAVAEAGSYLGAARELGSSHPTVGRQIAALEAHLGVRLFARSRAGLELTDAGHRFRGHAEAMATAALRAQADMAAGGARPSGRVRLSIGPTLASHWLMPRLRGFLQQYPAIELELVTHPFPVSVLKREADLVLRLESGGENLIGRKIARLGAGLYASRDYGRRGPLPEGREDWQHHRVIGFAGLAANPGLARWSDRVTGPAAVALRCSSQADMLAAARAGLGIAALSCFVGDTYPDLVRVAPTKLYALAEIRLLAHPDLVDQPAMRAVIDFVTALARAEARLLSGAP</sequence>
<keyword evidence="4" id="KW-0804">Transcription</keyword>
<dbReference type="Gene3D" id="3.40.190.290">
    <property type="match status" value="1"/>
</dbReference>